<accession>A0A846HB80</accession>
<sequence length="275" mass="32075">MEIPARIHLLPAKGSPYVAVIRRKPSKIFHIIRWNTQNDNLEYGSWFKGQLYPKRCDISFDGQWMVYLAMGAKGNTWNGVCQLPWLKTYLEGENCGTWFGGGYWKTEKELLLNGSWAEPNKSIPFQLGNLNSQFGGEDLGVLYPRLERDGWKRSGENYGENRKVKNSKNYIVECLGDDGWYCQPTKKHPTLRMYYQGYFGNQSGYTFKFTIDEYPELLDYNVDWVTWDFLGNLVFAKHGMLYKYELNDFKKGKPSFCKDLEPLLPYDRNIAIPNN</sequence>
<name>A0A846HB80_9CYAN</name>
<evidence type="ECO:0000313" key="1">
    <source>
        <dbReference type="EMBL" id="NEU73944.1"/>
    </source>
</evidence>
<proteinExistence type="predicted"/>
<reference evidence="1 2" key="1">
    <citation type="journal article" date="2015" name="Genome Announc.">
        <title>Draft Genome Sequence of Cyanobacterium Hassallia byssoidea Strain VB512170, Isolated from Monuments in India.</title>
        <authorList>
            <person name="Singh D."/>
            <person name="Chandrababunaidu M.M."/>
            <person name="Panda A."/>
            <person name="Sen D."/>
            <person name="Bhattacharyya S."/>
            <person name="Adhikary S.P."/>
            <person name="Tripathy S."/>
        </authorList>
    </citation>
    <scope>NUCLEOTIDE SEQUENCE [LARGE SCALE GENOMIC DNA]</scope>
    <source>
        <strain evidence="1 2">VB512170</strain>
    </source>
</reference>
<evidence type="ECO:0000313" key="2">
    <source>
        <dbReference type="Proteomes" id="UP000031549"/>
    </source>
</evidence>
<dbReference type="Proteomes" id="UP000031549">
    <property type="component" value="Unassembled WGS sequence"/>
</dbReference>
<comment type="caution">
    <text evidence="1">The sequence shown here is derived from an EMBL/GenBank/DDBJ whole genome shotgun (WGS) entry which is preliminary data.</text>
</comment>
<dbReference type="EMBL" id="JTCM02000031">
    <property type="protein sequence ID" value="NEU73944.1"/>
    <property type="molecule type" value="Genomic_DNA"/>
</dbReference>
<gene>
    <name evidence="1" type="ORF">PI95_015610</name>
</gene>
<protein>
    <submittedName>
        <fullName evidence="1">Uncharacterized protein</fullName>
    </submittedName>
</protein>
<organism evidence="1 2">
    <name type="scientific">Hassallia byssoidea VB512170</name>
    <dbReference type="NCBI Taxonomy" id="1304833"/>
    <lineage>
        <taxon>Bacteria</taxon>
        <taxon>Bacillati</taxon>
        <taxon>Cyanobacteriota</taxon>
        <taxon>Cyanophyceae</taxon>
        <taxon>Nostocales</taxon>
        <taxon>Tolypothrichaceae</taxon>
        <taxon>Hassallia</taxon>
    </lineage>
</organism>
<dbReference type="RefSeq" id="WP_039739681.1">
    <property type="nucleotide sequence ID" value="NZ_JTCM02000031.1"/>
</dbReference>
<keyword evidence="2" id="KW-1185">Reference proteome</keyword>
<dbReference type="AlphaFoldDB" id="A0A846HB80"/>